<feature type="transmembrane region" description="Helical" evidence="9">
    <location>
        <begin position="225"/>
        <end position="246"/>
    </location>
</feature>
<keyword evidence="7" id="KW-0675">Receptor</keyword>
<keyword evidence="3 9" id="KW-0812">Transmembrane</keyword>
<sequence>MKTLMTRDRQREMISEMDQHHNTILGGLSRVHESNNVTFTMPHHNSSLSHHKHHEEMSVLSSRLCIAFGSILILLAIILNLHDLYKLWFTRRKWSSTHVFLFALAISDLLVAFLAFPGFIVYTSSQETWPLGVNLCLLWLYVDWITTITTSTFVMIIFVNHIIIFYVPEVTHKIPGASASAVGLFLYANMLLLPVYVSDSMGIVGKDSSESICFIRTYEHSKWQIAYFVCGCYLPAIVVVVSCLVIRGRLSRSRSRVAAPAGTVLSVISLNNDAEVGKPEQSRQMSSDSASSSIPMKKERDLLQHSSVIALGVVFLFCWTPGYIYDLLDAYANFESHAWDMMSFWLIYLCAFLNPIAIHLPKTAKTIGKLWSKT</sequence>
<dbReference type="SUPFAM" id="SSF81321">
    <property type="entry name" value="Family A G protein-coupled receptor-like"/>
    <property type="match status" value="1"/>
</dbReference>
<evidence type="ECO:0000256" key="7">
    <source>
        <dbReference type="ARBA" id="ARBA00023170"/>
    </source>
</evidence>
<dbReference type="GO" id="GO:0007218">
    <property type="term" value="P:neuropeptide signaling pathway"/>
    <property type="evidence" value="ECO:0007669"/>
    <property type="project" value="TreeGrafter"/>
</dbReference>
<evidence type="ECO:0000256" key="8">
    <source>
        <dbReference type="ARBA" id="ARBA00023224"/>
    </source>
</evidence>
<dbReference type="PROSITE" id="PS50262">
    <property type="entry name" value="G_PROTEIN_RECEP_F1_2"/>
    <property type="match status" value="1"/>
</dbReference>
<feature type="domain" description="G-protein coupled receptors family 1 profile" evidence="10">
    <location>
        <begin position="69"/>
        <end position="358"/>
    </location>
</feature>
<feature type="transmembrane region" description="Helical" evidence="9">
    <location>
        <begin position="302"/>
        <end position="322"/>
    </location>
</feature>
<evidence type="ECO:0000256" key="6">
    <source>
        <dbReference type="ARBA" id="ARBA00023136"/>
    </source>
</evidence>
<dbReference type="AlphaFoldDB" id="A0A1W0WA23"/>
<dbReference type="GO" id="GO:0043005">
    <property type="term" value="C:neuron projection"/>
    <property type="evidence" value="ECO:0007669"/>
    <property type="project" value="TreeGrafter"/>
</dbReference>
<dbReference type="CDD" id="cd00637">
    <property type="entry name" value="7tm_classA_rhodopsin-like"/>
    <property type="match status" value="1"/>
</dbReference>
<keyword evidence="5" id="KW-0297">G-protein coupled receptor</keyword>
<evidence type="ECO:0000256" key="3">
    <source>
        <dbReference type="ARBA" id="ARBA00022692"/>
    </source>
</evidence>
<dbReference type="PANTHER" id="PTHR24229:SF40">
    <property type="entry name" value="ALLATOSTATIN C RECEPTOR 1-RELATED"/>
    <property type="match status" value="1"/>
</dbReference>
<proteinExistence type="predicted"/>
<evidence type="ECO:0000313" key="11">
    <source>
        <dbReference type="EMBL" id="OQV12064.1"/>
    </source>
</evidence>
<feature type="transmembrane region" description="Helical" evidence="9">
    <location>
        <begin position="179"/>
        <end position="197"/>
    </location>
</feature>
<keyword evidence="4 9" id="KW-1133">Transmembrane helix</keyword>
<keyword evidence="12" id="KW-1185">Reference proteome</keyword>
<keyword evidence="6 9" id="KW-0472">Membrane</keyword>
<dbReference type="EMBL" id="MTYJ01000154">
    <property type="protein sequence ID" value="OQV12064.1"/>
    <property type="molecule type" value="Genomic_DNA"/>
</dbReference>
<name>A0A1W0WA23_HYPEX</name>
<dbReference type="Pfam" id="PF00001">
    <property type="entry name" value="7tm_1"/>
    <property type="match status" value="1"/>
</dbReference>
<dbReference type="InterPro" id="IPR000276">
    <property type="entry name" value="GPCR_Rhodpsn"/>
</dbReference>
<dbReference type="GO" id="GO:0005886">
    <property type="term" value="C:plasma membrane"/>
    <property type="evidence" value="ECO:0007669"/>
    <property type="project" value="UniProtKB-SubCell"/>
</dbReference>
<dbReference type="InterPro" id="IPR017452">
    <property type="entry name" value="GPCR_Rhodpsn_7TM"/>
</dbReference>
<comment type="subcellular location">
    <subcellularLocation>
        <location evidence="1">Cell membrane</location>
        <topology evidence="1">Multi-pass membrane protein</topology>
    </subcellularLocation>
</comment>
<reference evidence="12" key="1">
    <citation type="submission" date="2017-01" db="EMBL/GenBank/DDBJ databases">
        <title>Comparative genomics of anhydrobiosis in the tardigrade Hypsibius dujardini.</title>
        <authorList>
            <person name="Yoshida Y."/>
            <person name="Koutsovoulos G."/>
            <person name="Laetsch D."/>
            <person name="Stevens L."/>
            <person name="Kumar S."/>
            <person name="Horikawa D."/>
            <person name="Ishino K."/>
            <person name="Komine S."/>
            <person name="Tomita M."/>
            <person name="Blaxter M."/>
            <person name="Arakawa K."/>
        </authorList>
    </citation>
    <scope>NUCLEOTIDE SEQUENCE [LARGE SCALE GENOMIC DNA]</scope>
    <source>
        <strain evidence="12">Z151</strain>
    </source>
</reference>
<feature type="transmembrane region" description="Helical" evidence="9">
    <location>
        <begin position="342"/>
        <end position="360"/>
    </location>
</feature>
<keyword evidence="8" id="KW-0807">Transducer</keyword>
<dbReference type="PANTHER" id="PTHR24229">
    <property type="entry name" value="NEUROPEPTIDES RECEPTOR"/>
    <property type="match status" value="1"/>
</dbReference>
<accession>A0A1W0WA23</accession>
<dbReference type="Proteomes" id="UP000192578">
    <property type="component" value="Unassembled WGS sequence"/>
</dbReference>
<gene>
    <name evidence="11" type="ORF">BV898_13625</name>
</gene>
<evidence type="ECO:0000256" key="4">
    <source>
        <dbReference type="ARBA" id="ARBA00022989"/>
    </source>
</evidence>
<evidence type="ECO:0000256" key="1">
    <source>
        <dbReference type="ARBA" id="ARBA00004651"/>
    </source>
</evidence>
<dbReference type="Gene3D" id="1.20.1070.10">
    <property type="entry name" value="Rhodopsin 7-helix transmembrane proteins"/>
    <property type="match status" value="1"/>
</dbReference>
<dbReference type="OrthoDB" id="10018446at2759"/>
<feature type="transmembrane region" description="Helical" evidence="9">
    <location>
        <begin position="60"/>
        <end position="79"/>
    </location>
</feature>
<protein>
    <recommendedName>
        <fullName evidence="10">G-protein coupled receptors family 1 profile domain-containing protein</fullName>
    </recommendedName>
</protein>
<evidence type="ECO:0000313" key="12">
    <source>
        <dbReference type="Proteomes" id="UP000192578"/>
    </source>
</evidence>
<evidence type="ECO:0000259" key="10">
    <source>
        <dbReference type="PROSITE" id="PS50262"/>
    </source>
</evidence>
<comment type="caution">
    <text evidence="11">The sequence shown here is derived from an EMBL/GenBank/DDBJ whole genome shotgun (WGS) entry which is preliminary data.</text>
</comment>
<dbReference type="PRINTS" id="PR00237">
    <property type="entry name" value="GPCRRHODOPSN"/>
</dbReference>
<dbReference type="GO" id="GO:0004930">
    <property type="term" value="F:G protein-coupled receptor activity"/>
    <property type="evidence" value="ECO:0007669"/>
    <property type="project" value="UniProtKB-KW"/>
</dbReference>
<feature type="transmembrane region" description="Helical" evidence="9">
    <location>
        <begin position="144"/>
        <end position="167"/>
    </location>
</feature>
<evidence type="ECO:0000256" key="5">
    <source>
        <dbReference type="ARBA" id="ARBA00023040"/>
    </source>
</evidence>
<organism evidence="11 12">
    <name type="scientific">Hypsibius exemplaris</name>
    <name type="common">Freshwater tardigrade</name>
    <dbReference type="NCBI Taxonomy" id="2072580"/>
    <lineage>
        <taxon>Eukaryota</taxon>
        <taxon>Metazoa</taxon>
        <taxon>Ecdysozoa</taxon>
        <taxon>Tardigrada</taxon>
        <taxon>Eutardigrada</taxon>
        <taxon>Parachela</taxon>
        <taxon>Hypsibioidea</taxon>
        <taxon>Hypsibiidae</taxon>
        <taxon>Hypsibius</taxon>
    </lineage>
</organism>
<keyword evidence="2" id="KW-1003">Cell membrane</keyword>
<feature type="transmembrane region" description="Helical" evidence="9">
    <location>
        <begin position="99"/>
        <end position="124"/>
    </location>
</feature>
<evidence type="ECO:0000256" key="2">
    <source>
        <dbReference type="ARBA" id="ARBA00022475"/>
    </source>
</evidence>
<evidence type="ECO:0000256" key="9">
    <source>
        <dbReference type="SAM" id="Phobius"/>
    </source>
</evidence>
<dbReference type="GO" id="GO:0042923">
    <property type="term" value="F:neuropeptide binding"/>
    <property type="evidence" value="ECO:0007669"/>
    <property type="project" value="TreeGrafter"/>
</dbReference>